<dbReference type="Proteomes" id="UP000037982">
    <property type="component" value="Unassembled WGS sequence"/>
</dbReference>
<feature type="transmembrane region" description="Helical" evidence="1">
    <location>
        <begin position="31"/>
        <end position="48"/>
    </location>
</feature>
<dbReference type="EMBL" id="LGKG01000144">
    <property type="protein sequence ID" value="KPC61794.1"/>
    <property type="molecule type" value="Genomic_DNA"/>
</dbReference>
<proteinExistence type="predicted"/>
<reference evidence="3" key="1">
    <citation type="submission" date="2015-07" db="EMBL/GenBank/DDBJ databases">
        <authorList>
            <person name="Ju K.-S."/>
            <person name="Doroghazi J.R."/>
            <person name="Metcalf W.W."/>
        </authorList>
    </citation>
    <scope>NUCLEOTIDE SEQUENCE [LARGE SCALE GENOMIC DNA]</scope>
    <source>
        <strain evidence="3">NRRL ISP-5002</strain>
    </source>
</reference>
<evidence type="ECO:0000313" key="3">
    <source>
        <dbReference type="Proteomes" id="UP000037982"/>
    </source>
</evidence>
<organism evidence="2 3">
    <name type="scientific">Streptomyces chattanoogensis</name>
    <dbReference type="NCBI Taxonomy" id="66876"/>
    <lineage>
        <taxon>Bacteria</taxon>
        <taxon>Bacillati</taxon>
        <taxon>Actinomycetota</taxon>
        <taxon>Actinomycetes</taxon>
        <taxon>Kitasatosporales</taxon>
        <taxon>Streptomycetaceae</taxon>
        <taxon>Streptomyces</taxon>
    </lineage>
</organism>
<protein>
    <submittedName>
        <fullName evidence="2">Uncharacterized protein</fullName>
    </submittedName>
</protein>
<evidence type="ECO:0000313" key="2">
    <source>
        <dbReference type="EMBL" id="KPC61794.1"/>
    </source>
</evidence>
<dbReference type="PATRIC" id="fig|66876.3.peg.4847"/>
<feature type="transmembrane region" description="Helical" evidence="1">
    <location>
        <begin position="60"/>
        <end position="85"/>
    </location>
</feature>
<accession>A0A0N0XU58</accession>
<comment type="caution">
    <text evidence="2">The sequence shown here is derived from an EMBL/GenBank/DDBJ whole genome shotgun (WGS) entry which is preliminary data.</text>
</comment>
<keyword evidence="1" id="KW-1133">Transmembrane helix</keyword>
<gene>
    <name evidence="2" type="ORF">ADL29_22150</name>
</gene>
<keyword evidence="3" id="KW-1185">Reference proteome</keyword>
<evidence type="ECO:0000256" key="1">
    <source>
        <dbReference type="SAM" id="Phobius"/>
    </source>
</evidence>
<name>A0A0N0XU58_9ACTN</name>
<sequence length="181" mass="19734">MGRRTAPAAASHAGRPDTAVDRHWRADVRRAVHYTLAFVGLLMMLDWGEGSLTLPRAALWAVLGVGVLAVFLPSRVTAGDGWLAVRGLVRERRVRIDALVSVRRSGGIAAHLVLRDTHGRWLELDPRVLEANPLIWHLLDAGARRSLASGTLRHGTQVLQELTDRIDGQEARAVLTASGLL</sequence>
<keyword evidence="1" id="KW-0812">Transmembrane</keyword>
<keyword evidence="1" id="KW-0472">Membrane</keyword>
<dbReference type="AlphaFoldDB" id="A0A0N0XU58"/>